<gene>
    <name evidence="2" type="ORF">BpHYR1_029263</name>
</gene>
<name>A0A3M7P8R9_BRAPC</name>
<dbReference type="AlphaFoldDB" id="A0A3M7P8R9"/>
<keyword evidence="3" id="KW-1185">Reference proteome</keyword>
<organism evidence="2 3">
    <name type="scientific">Brachionus plicatilis</name>
    <name type="common">Marine rotifer</name>
    <name type="synonym">Brachionus muelleri</name>
    <dbReference type="NCBI Taxonomy" id="10195"/>
    <lineage>
        <taxon>Eukaryota</taxon>
        <taxon>Metazoa</taxon>
        <taxon>Spiralia</taxon>
        <taxon>Gnathifera</taxon>
        <taxon>Rotifera</taxon>
        <taxon>Eurotatoria</taxon>
        <taxon>Monogononta</taxon>
        <taxon>Pseudotrocha</taxon>
        <taxon>Ploima</taxon>
        <taxon>Brachionidae</taxon>
        <taxon>Brachionus</taxon>
    </lineage>
</organism>
<dbReference type="Proteomes" id="UP000276133">
    <property type="component" value="Unassembled WGS sequence"/>
</dbReference>
<feature type="transmembrane region" description="Helical" evidence="1">
    <location>
        <begin position="12"/>
        <end position="31"/>
    </location>
</feature>
<proteinExistence type="predicted"/>
<keyword evidence="1" id="KW-1133">Transmembrane helix</keyword>
<accession>A0A3M7P8R9</accession>
<keyword evidence="1" id="KW-0812">Transmembrane</keyword>
<evidence type="ECO:0000256" key="1">
    <source>
        <dbReference type="SAM" id="Phobius"/>
    </source>
</evidence>
<keyword evidence="1" id="KW-0472">Membrane</keyword>
<dbReference type="EMBL" id="REGN01012568">
    <property type="protein sequence ID" value="RMZ95137.1"/>
    <property type="molecule type" value="Genomic_DNA"/>
</dbReference>
<evidence type="ECO:0000313" key="3">
    <source>
        <dbReference type="Proteomes" id="UP000276133"/>
    </source>
</evidence>
<comment type="caution">
    <text evidence="2">The sequence shown here is derived from an EMBL/GenBank/DDBJ whole genome shotgun (WGS) entry which is preliminary data.</text>
</comment>
<reference evidence="2 3" key="1">
    <citation type="journal article" date="2018" name="Sci. Rep.">
        <title>Genomic signatures of local adaptation to the degree of environmental predictability in rotifers.</title>
        <authorList>
            <person name="Franch-Gras L."/>
            <person name="Hahn C."/>
            <person name="Garcia-Roger E.M."/>
            <person name="Carmona M.J."/>
            <person name="Serra M."/>
            <person name="Gomez A."/>
        </authorList>
    </citation>
    <scope>NUCLEOTIDE SEQUENCE [LARGE SCALE GENOMIC DNA]</scope>
    <source>
        <strain evidence="2">HYR1</strain>
    </source>
</reference>
<evidence type="ECO:0000313" key="2">
    <source>
        <dbReference type="EMBL" id="RMZ95137.1"/>
    </source>
</evidence>
<protein>
    <submittedName>
        <fullName evidence="2">Uncharacterized protein</fullName>
    </submittedName>
</protein>
<sequence>MNKNTLNPCYGHLCINCFLLRLNLLIIFLTMKCSPPFRFSFWTFNDLKSFRIVNIVCPPGMCINKTEFT</sequence>